<keyword evidence="2" id="KW-0812">Transmembrane</keyword>
<keyword evidence="2" id="KW-1133">Transmembrane helix</keyword>
<feature type="region of interest" description="Disordered" evidence="1">
    <location>
        <begin position="125"/>
        <end position="157"/>
    </location>
</feature>
<feature type="region of interest" description="Disordered" evidence="1">
    <location>
        <begin position="75"/>
        <end position="96"/>
    </location>
</feature>
<keyword evidence="2" id="KW-0472">Membrane</keyword>
<name>G0U2E9_TRYVY</name>
<gene>
    <name evidence="3" type="ORF">TVY486_0902740</name>
</gene>
<accession>G0U2E9</accession>
<evidence type="ECO:0000313" key="3">
    <source>
        <dbReference type="EMBL" id="CCC50452.1"/>
    </source>
</evidence>
<reference evidence="3" key="1">
    <citation type="journal article" date="2012" name="Proc. Natl. Acad. Sci. U.S.A.">
        <title>Antigenic diversity is generated by distinct evolutionary mechanisms in African trypanosome species.</title>
        <authorList>
            <person name="Jackson A.P."/>
            <person name="Berry A."/>
            <person name="Aslett M."/>
            <person name="Allison H.C."/>
            <person name="Burton P."/>
            <person name="Vavrova-Anderson J."/>
            <person name="Brown R."/>
            <person name="Browne H."/>
            <person name="Corton N."/>
            <person name="Hauser H."/>
            <person name="Gamble J."/>
            <person name="Gilderthorp R."/>
            <person name="Marcello L."/>
            <person name="McQuillan J."/>
            <person name="Otto T.D."/>
            <person name="Quail M.A."/>
            <person name="Sanders M.J."/>
            <person name="van Tonder A."/>
            <person name="Ginger M.L."/>
            <person name="Field M.C."/>
            <person name="Barry J.D."/>
            <person name="Hertz-Fowler C."/>
            <person name="Berriman M."/>
        </authorList>
    </citation>
    <scope>NUCLEOTIDE SEQUENCE</scope>
    <source>
        <strain evidence="3">Y486</strain>
    </source>
</reference>
<feature type="transmembrane region" description="Helical" evidence="2">
    <location>
        <begin position="12"/>
        <end position="34"/>
    </location>
</feature>
<feature type="compositionally biased region" description="Basic and acidic residues" evidence="1">
    <location>
        <begin position="85"/>
        <end position="94"/>
    </location>
</feature>
<dbReference type="EMBL" id="HE573025">
    <property type="protein sequence ID" value="CCC50452.1"/>
    <property type="molecule type" value="Genomic_DNA"/>
</dbReference>
<sequence length="216" mass="24485">MISSDDFINNHLWLIVGLAGGSGFLLLLVPILLLGHCMHRKKQATPVVNPFLQRSPSSSWQGMNRRESFSQKMLLKDQQSAQQSHRPEKSDHNKVATNTATYELEARPFWKPPMQQNYVNQVDKHDTPQPAWSGASGQQYTNTYGVGEPQQQEYPSSTVNQNVKTYDTYSNPLERADFLDDPVAPVVSVPEVAETENIQPLRRRNSRVSFVGEFRT</sequence>
<protein>
    <submittedName>
        <fullName evidence="3">Uncharacterized protein</fullName>
    </submittedName>
</protein>
<feature type="compositionally biased region" description="Polar residues" evidence="1">
    <location>
        <begin position="135"/>
        <end position="157"/>
    </location>
</feature>
<evidence type="ECO:0000256" key="2">
    <source>
        <dbReference type="SAM" id="Phobius"/>
    </source>
</evidence>
<organism evidence="3">
    <name type="scientific">Trypanosoma vivax (strain Y486)</name>
    <dbReference type="NCBI Taxonomy" id="1055687"/>
    <lineage>
        <taxon>Eukaryota</taxon>
        <taxon>Discoba</taxon>
        <taxon>Euglenozoa</taxon>
        <taxon>Kinetoplastea</taxon>
        <taxon>Metakinetoplastina</taxon>
        <taxon>Trypanosomatida</taxon>
        <taxon>Trypanosomatidae</taxon>
        <taxon>Trypanosoma</taxon>
        <taxon>Duttonella</taxon>
    </lineage>
</organism>
<proteinExistence type="predicted"/>
<dbReference type="AlphaFoldDB" id="G0U2E9"/>
<evidence type="ECO:0000256" key="1">
    <source>
        <dbReference type="SAM" id="MobiDB-lite"/>
    </source>
</evidence>